<accession>A0ABU3FK51</accession>
<protein>
    <recommendedName>
        <fullName evidence="3">DUF2187 domain-containing protein</fullName>
    </recommendedName>
</protein>
<dbReference type="RefSeq" id="WP_115872886.1">
    <property type="nucleotide sequence ID" value="NZ_JARQAV010000001.1"/>
</dbReference>
<gene>
    <name evidence="1" type="ORF">P7H46_11490</name>
</gene>
<evidence type="ECO:0000313" key="2">
    <source>
        <dbReference type="Proteomes" id="UP001269061"/>
    </source>
</evidence>
<name>A0ABU3FK51_9ENTE</name>
<evidence type="ECO:0000313" key="1">
    <source>
        <dbReference type="EMBL" id="MDT2771440.1"/>
    </source>
</evidence>
<comment type="caution">
    <text evidence="1">The sequence shown here is derived from an EMBL/GenBank/DDBJ whole genome shotgun (WGS) entry which is preliminary data.</text>
</comment>
<dbReference type="Proteomes" id="UP001269061">
    <property type="component" value="Unassembled WGS sequence"/>
</dbReference>
<reference evidence="1 2" key="1">
    <citation type="submission" date="2023-03" db="EMBL/GenBank/DDBJ databases">
        <authorList>
            <person name="Shen W."/>
            <person name="Cai J."/>
        </authorList>
    </citation>
    <scope>NUCLEOTIDE SEQUENCE [LARGE SCALE GENOMIC DNA]</scope>
    <source>
        <strain evidence="1 2">Y59</strain>
    </source>
</reference>
<evidence type="ECO:0008006" key="3">
    <source>
        <dbReference type="Google" id="ProtNLM"/>
    </source>
</evidence>
<keyword evidence="2" id="KW-1185">Reference proteome</keyword>
<sequence length="75" mass="8200">MTFGLGDKITVKDVHGETISGVITKIYANSILVWSQTTPHLVCKKEIYQKGGQLDEASDLIIGDGQFTISKFRSA</sequence>
<dbReference type="EMBL" id="JARQAZ010000009">
    <property type="protein sequence ID" value="MDT2771440.1"/>
    <property type="molecule type" value="Genomic_DNA"/>
</dbReference>
<organism evidence="1 2">
    <name type="scientific">Enterococcus pseudoavium</name>
    <dbReference type="NCBI Taxonomy" id="44007"/>
    <lineage>
        <taxon>Bacteria</taxon>
        <taxon>Bacillati</taxon>
        <taxon>Bacillota</taxon>
        <taxon>Bacilli</taxon>
        <taxon>Lactobacillales</taxon>
        <taxon>Enterococcaceae</taxon>
        <taxon>Enterococcus</taxon>
    </lineage>
</organism>
<proteinExistence type="predicted"/>